<dbReference type="EMBL" id="JANHOG010000201">
    <property type="protein sequence ID" value="KAJ3556902.1"/>
    <property type="molecule type" value="Genomic_DNA"/>
</dbReference>
<evidence type="ECO:0000313" key="2">
    <source>
        <dbReference type="Proteomes" id="UP001148662"/>
    </source>
</evidence>
<keyword evidence="2" id="KW-1185">Reference proteome</keyword>
<accession>A0ACC1TA90</accession>
<proteinExistence type="predicted"/>
<reference evidence="1" key="1">
    <citation type="submission" date="2022-07" db="EMBL/GenBank/DDBJ databases">
        <title>Genome Sequence of Phlebia brevispora.</title>
        <authorList>
            <person name="Buettner E."/>
        </authorList>
    </citation>
    <scope>NUCLEOTIDE SEQUENCE</scope>
    <source>
        <strain evidence="1">MPL23</strain>
    </source>
</reference>
<name>A0ACC1TA90_9APHY</name>
<comment type="caution">
    <text evidence="1">The sequence shown here is derived from an EMBL/GenBank/DDBJ whole genome shotgun (WGS) entry which is preliminary data.</text>
</comment>
<protein>
    <submittedName>
        <fullName evidence="1">Uncharacterized protein</fullName>
    </submittedName>
</protein>
<dbReference type="Proteomes" id="UP001148662">
    <property type="component" value="Unassembled WGS sequence"/>
</dbReference>
<evidence type="ECO:0000313" key="1">
    <source>
        <dbReference type="EMBL" id="KAJ3556902.1"/>
    </source>
</evidence>
<organism evidence="1 2">
    <name type="scientific">Phlebia brevispora</name>
    <dbReference type="NCBI Taxonomy" id="194682"/>
    <lineage>
        <taxon>Eukaryota</taxon>
        <taxon>Fungi</taxon>
        <taxon>Dikarya</taxon>
        <taxon>Basidiomycota</taxon>
        <taxon>Agaricomycotina</taxon>
        <taxon>Agaricomycetes</taxon>
        <taxon>Polyporales</taxon>
        <taxon>Meruliaceae</taxon>
        <taxon>Phlebia</taxon>
    </lineage>
</organism>
<gene>
    <name evidence="1" type="ORF">NM688_g1764</name>
</gene>
<sequence>MSSAQYTELNGPPRAEHYRSPDSMSIHSDAPLRSPPLPSGPSYPPLGSQPSPPTSRRQARASRHVHMMSDNRMSRSLRNYDADRSSTVPMMPQPGQSSGFHHESGRSGSWDVLAGIRRFEHSYEEFDARNASESHLAFAEGDLPNNRVSPALPGDHCSGPRLRSTDRFEQMLNQNLSARSSQIMGILWIPGILGLTKYKTTTVWGVKLLWWSVWLSVVWGGWWTALAFSMIAPGIARNTIGVVAVAARRYIDWVEVLHRYVALFGWTLACWVSFQPLVYTRQESDASKNAVDIIQLLAKLLFAFMLCAAVLLGEKLSIQWIASKFHERSYAERIADQKFAIRVLTTLYRHSHDIPGRTDTMRDGPADKRASMDPKRFLKKAFKGVKSAATTTTTALGTVASEIAGTSVLQPNSPQAKVQTALESANKSRLLARRLFYSFVKPSAEYLVVEDIARFFPTMEDADTAFAIFDQDSNGDATRDEIEIACLEFHREQLSIEHSMQDLDSAVGRLDNILMSVYCIVAIIIIAVALEAQLVTLITGAGTLILGLSWLIGTSLSNVLTSIIFLFVKHPYDVGDRVQIDNEEYMVKEIRLLSTIFLDSRSCYVQAPNTELDEKFIMNIRRSPQMSEPFTWDVAYSTSFEQIKRLRDLMLAFLDSERRDYQPAFDVIVVDIPDQSMMTLKVDIKYKSNWQQSAIKCRVLASQFV</sequence>